<dbReference type="AlphaFoldDB" id="A0A1D6DWL4"/>
<evidence type="ECO:0000256" key="4">
    <source>
        <dbReference type="ARBA" id="ARBA00022832"/>
    </source>
</evidence>
<dbReference type="PANTHER" id="PTHR43091">
    <property type="entry name" value="3-OXOACYL-[ACYL-CARRIER-PROTEIN] SYNTHASE"/>
    <property type="match status" value="1"/>
</dbReference>
<dbReference type="Gene3D" id="3.40.47.10">
    <property type="match status" value="1"/>
</dbReference>
<dbReference type="NCBIfam" id="NF006829">
    <property type="entry name" value="PRK09352.1"/>
    <property type="match status" value="1"/>
</dbReference>
<evidence type="ECO:0000313" key="8">
    <source>
        <dbReference type="EMBL" id="ONM13063.1"/>
    </source>
</evidence>
<keyword evidence="4" id="KW-0276">Fatty acid metabolism</keyword>
<proteinExistence type="inferred from homology"/>
<dbReference type="GO" id="GO:0004315">
    <property type="term" value="F:3-oxoacyl-[acyl-carrier-protein] synthase activity"/>
    <property type="evidence" value="ECO:0007669"/>
    <property type="project" value="InterPro"/>
</dbReference>
<keyword evidence="6" id="KW-0275">Fatty acid biosynthesis</keyword>
<evidence type="ECO:0000256" key="2">
    <source>
        <dbReference type="ARBA" id="ARBA00008642"/>
    </source>
</evidence>
<dbReference type="GO" id="GO:0006633">
    <property type="term" value="P:fatty acid biosynthetic process"/>
    <property type="evidence" value="ECO:0007669"/>
    <property type="project" value="UniProtKB-KW"/>
</dbReference>
<dbReference type="InterPro" id="IPR016039">
    <property type="entry name" value="Thiolase-like"/>
</dbReference>
<evidence type="ECO:0000256" key="6">
    <source>
        <dbReference type="ARBA" id="ARBA00023160"/>
    </source>
</evidence>
<evidence type="ECO:0000256" key="3">
    <source>
        <dbReference type="ARBA" id="ARBA00022516"/>
    </source>
</evidence>
<accession>A0A1D6DWL4</accession>
<evidence type="ECO:0000256" key="1">
    <source>
        <dbReference type="ARBA" id="ARBA00005189"/>
    </source>
</evidence>
<dbReference type="PANTHER" id="PTHR43091:SF1">
    <property type="entry name" value="BETA-KETOACYL-[ACYL-CARRIER-PROTEIN] SYNTHASE III, CHLOROPLASTIC"/>
    <property type="match status" value="1"/>
</dbReference>
<evidence type="ECO:0000256" key="5">
    <source>
        <dbReference type="ARBA" id="ARBA00023098"/>
    </source>
</evidence>
<reference evidence="8" key="1">
    <citation type="submission" date="2015-12" db="EMBL/GenBank/DDBJ databases">
        <title>Update maize B73 reference genome by single molecule sequencing technologies.</title>
        <authorList>
            <consortium name="Maize Genome Sequencing Project"/>
            <person name="Ware D."/>
        </authorList>
    </citation>
    <scope>NUCLEOTIDE SEQUENCE [LARGE SCALE GENOMIC DNA]</scope>
    <source>
        <tissue evidence="8">Seedling</tissue>
    </source>
</reference>
<dbReference type="CDD" id="cd00830">
    <property type="entry name" value="KAS_III"/>
    <property type="match status" value="1"/>
</dbReference>
<comment type="pathway">
    <text evidence="1">Lipid metabolism.</text>
</comment>
<organism evidence="8">
    <name type="scientific">Zea mays</name>
    <name type="common">Maize</name>
    <dbReference type="NCBI Taxonomy" id="4577"/>
    <lineage>
        <taxon>Eukaryota</taxon>
        <taxon>Viridiplantae</taxon>
        <taxon>Streptophyta</taxon>
        <taxon>Embryophyta</taxon>
        <taxon>Tracheophyta</taxon>
        <taxon>Spermatophyta</taxon>
        <taxon>Magnoliopsida</taxon>
        <taxon>Liliopsida</taxon>
        <taxon>Poales</taxon>
        <taxon>Poaceae</taxon>
        <taxon>PACMAD clade</taxon>
        <taxon>Panicoideae</taxon>
        <taxon>Andropogonodae</taxon>
        <taxon>Andropogoneae</taxon>
        <taxon>Tripsacinae</taxon>
        <taxon>Zea</taxon>
    </lineage>
</organism>
<feature type="domain" description="Beta-ketoacyl-[acyl-carrier-protein] synthase III N-terminal" evidence="7">
    <location>
        <begin position="173"/>
        <end position="252"/>
    </location>
</feature>
<name>A0A1D6DWL4_MAIZE</name>
<protein>
    <submittedName>
        <fullName evidence="8">3-oxoacyl-[acyl-carrier-protein] synthase III chloroplastic</fullName>
    </submittedName>
</protein>
<sequence>MVAASGLALPRVSAPCPVRTRGGLRPAFLRVAQPVTLPPPQLRCCASTVDDGVVSAAASKPRLPRVVGMGSKLVGCGSAIPTLSVSNDDLSKIVETSDEWIAARTGIRNRRVLSGDETLRGLSIQAAQRALEMAGVKAEDVDLVLLCTSTPDDLFGGAAQVLSEVGCTKAFGFDITAACSGFLVGLITATRFIKGGGFQNVLVIGADALSKYVDWTDRGTCILFGDAAGAVLVQACSADEDGMLGFCVQSDGNGQKHLSAIAANDESILSNTNGVPGFPPKKATYSCIQMNGKEVFRFAVRCVPQSIEKALQEAGLPASSIDWLLLHQVGVLTENIPDLNHRCSK</sequence>
<dbReference type="EMBL" id="CM007648">
    <property type="protein sequence ID" value="ONM13063.1"/>
    <property type="molecule type" value="Genomic_DNA"/>
</dbReference>
<gene>
    <name evidence="8" type="ORF">ZEAMMB73_Zm00001d002103</name>
</gene>
<keyword evidence="5" id="KW-0443">Lipid metabolism</keyword>
<evidence type="ECO:0000259" key="7">
    <source>
        <dbReference type="Pfam" id="PF08545"/>
    </source>
</evidence>
<dbReference type="SUPFAM" id="SSF53901">
    <property type="entry name" value="Thiolase-like"/>
    <property type="match status" value="2"/>
</dbReference>
<dbReference type="ExpressionAtlas" id="A0A1D6DWL4">
    <property type="expression patterns" value="baseline and differential"/>
</dbReference>
<dbReference type="InterPro" id="IPR013751">
    <property type="entry name" value="ACP_syn_III_N"/>
</dbReference>
<dbReference type="Pfam" id="PF08545">
    <property type="entry name" value="ACP_syn_III"/>
    <property type="match status" value="1"/>
</dbReference>
<comment type="similarity">
    <text evidence="2">Belongs to the thiolase-like superfamily. FabH family.</text>
</comment>
<keyword evidence="3" id="KW-0444">Lipid biosynthesis</keyword>